<protein>
    <submittedName>
        <fullName evidence="1">Uncharacterized protein</fullName>
    </submittedName>
</protein>
<reference evidence="1 2" key="1">
    <citation type="journal article" date="2022" name="New Phytol.">
        <title>Ecological generalism drives hyperdiversity of secondary metabolite gene clusters in xylarialean endophytes.</title>
        <authorList>
            <person name="Franco M.E.E."/>
            <person name="Wisecaver J.H."/>
            <person name="Arnold A.E."/>
            <person name="Ju Y.M."/>
            <person name="Slot J.C."/>
            <person name="Ahrendt S."/>
            <person name="Moore L.P."/>
            <person name="Eastman K.E."/>
            <person name="Scott K."/>
            <person name="Konkel Z."/>
            <person name="Mondo S.J."/>
            <person name="Kuo A."/>
            <person name="Hayes R.D."/>
            <person name="Haridas S."/>
            <person name="Andreopoulos B."/>
            <person name="Riley R."/>
            <person name="LaButti K."/>
            <person name="Pangilinan J."/>
            <person name="Lipzen A."/>
            <person name="Amirebrahimi M."/>
            <person name="Yan J."/>
            <person name="Adam C."/>
            <person name="Keymanesh K."/>
            <person name="Ng V."/>
            <person name="Louie K."/>
            <person name="Northen T."/>
            <person name="Drula E."/>
            <person name="Henrissat B."/>
            <person name="Hsieh H.M."/>
            <person name="Youens-Clark K."/>
            <person name="Lutzoni F."/>
            <person name="Miadlikowska J."/>
            <person name="Eastwood D.C."/>
            <person name="Hamelin R.C."/>
            <person name="Grigoriev I.V."/>
            <person name="U'Ren J.M."/>
        </authorList>
    </citation>
    <scope>NUCLEOTIDE SEQUENCE [LARGE SCALE GENOMIC DNA]</scope>
    <source>
        <strain evidence="1 2">ER1909</strain>
    </source>
</reference>
<proteinExistence type="predicted"/>
<comment type="caution">
    <text evidence="1">The sequence shown here is derived from an EMBL/GenBank/DDBJ whole genome shotgun (WGS) entry which is preliminary data.</text>
</comment>
<dbReference type="Proteomes" id="UP001497680">
    <property type="component" value="Unassembled WGS sequence"/>
</dbReference>
<name>A0ACC0D9J2_9PEZI</name>
<evidence type="ECO:0000313" key="1">
    <source>
        <dbReference type="EMBL" id="KAI6089432.1"/>
    </source>
</evidence>
<accession>A0ACC0D9J2</accession>
<organism evidence="1 2">
    <name type="scientific">Hypoxylon rubiginosum</name>
    <dbReference type="NCBI Taxonomy" id="110542"/>
    <lineage>
        <taxon>Eukaryota</taxon>
        <taxon>Fungi</taxon>
        <taxon>Dikarya</taxon>
        <taxon>Ascomycota</taxon>
        <taxon>Pezizomycotina</taxon>
        <taxon>Sordariomycetes</taxon>
        <taxon>Xylariomycetidae</taxon>
        <taxon>Xylariales</taxon>
        <taxon>Hypoxylaceae</taxon>
        <taxon>Hypoxylon</taxon>
    </lineage>
</organism>
<dbReference type="EMBL" id="MU394295">
    <property type="protein sequence ID" value="KAI6089432.1"/>
    <property type="molecule type" value="Genomic_DNA"/>
</dbReference>
<gene>
    <name evidence="1" type="ORF">F4821DRAFT_55863</name>
</gene>
<sequence>MASFGQLTNAFLKASQETSIGLAHLNFDFAIVKYDAPQEYLGLGEALSKRRKDAAEDGPLHVTARKLGALFQSAMPEVPNLIQAYGLRASEIAKLPEVNPKASARHGIFAEHMGADGATIWASATSGKETVTMHLLACMLARIWSREEAVSIWSELVEYRKVFLQRTIEDYETGFRVSDLAASRIEISRAQLDAWDASARAWLQTADAGKLLQQTQVRLVVDNIPVPVSTHGTLYNAVIEAWIKALEALENLVKGIPQQINDGAVLLGLSAWHLYPDLLLADTTQYIKQNDSMIRPGGIVTIGLEGKENNGQGVFWSLPLAHARYYGDPVITKRYAGVKESQVTFNEFLFVVIGSALGRWKSHSLDLCTKLDLIQKLARFAGPKSDRLGDLKNHPLHTKVRSNLGWLHCLSIAAGQYSQSTEVVREQMSRLVSFGERRCSGFLGPVNYHPPPVFGLVHFQNLMNAFGYNIKGKLELLQNWAAREFDPRSLGDAVIQYRPSGDGQFKYVRAINELATHKKRRNGNSSLTISLPQFRWVLEDYAYHNDMMKGLDDIIPPNPPGLKLICGDPVSCALYVPIESKMVKMDCMEVSHLIRCIEEGDFPADLIKPALHEVCKHRVYNTYFDSLNAIDAAAKIYSKLHGARVDLEVTSKEIIGSHWCKELQSKEPRILRAIFSCVAHLETGVCDVDPNSTGDQTFAVCHGSSIYVAEGLLKDPVEASLEIPVERIVGNVGKPGLTFLITPPNPRIREVDYSTWHMVSHEAFDGKAQDNFHGTSFHLSFTGYELPIDLGHRSGRDAPASFLETAVSVYDRGKWVADLDILKSSTQWTKLSDPQCGHSNEQKTNQEMIRRLVSVDSWMELLDPPVQVSVVRAHGNPVARLAAAALATRQSRRVFILQASPCWTCYLTNIAKHEQPEEEGDSVDEGEDDSEDDIEVLGYEEGDGESYAFNVLPPEGYESDSEDKEGSVHPKTLFIY</sequence>
<evidence type="ECO:0000313" key="2">
    <source>
        <dbReference type="Proteomes" id="UP001497680"/>
    </source>
</evidence>
<keyword evidence="2" id="KW-1185">Reference proteome</keyword>